<name>A0AC61N7Z0_9FIRM</name>
<organism evidence="1 2">
    <name type="scientific">Miniphocaeibacter halophilus</name>
    <dbReference type="NCBI Taxonomy" id="2931922"/>
    <lineage>
        <taxon>Bacteria</taxon>
        <taxon>Bacillati</taxon>
        <taxon>Bacillota</taxon>
        <taxon>Tissierellia</taxon>
        <taxon>Tissierellales</taxon>
        <taxon>Peptoniphilaceae</taxon>
        <taxon>Miniphocaeibacter</taxon>
    </lineage>
</organism>
<protein>
    <submittedName>
        <fullName evidence="1">Uncharacterized protein</fullName>
    </submittedName>
</protein>
<dbReference type="Proteomes" id="UP000595814">
    <property type="component" value="Chromosome"/>
</dbReference>
<evidence type="ECO:0000313" key="1">
    <source>
        <dbReference type="EMBL" id="QQK08273.1"/>
    </source>
</evidence>
<gene>
    <name evidence="1" type="ORF">JFY71_01660</name>
</gene>
<keyword evidence="2" id="KW-1185">Reference proteome</keyword>
<evidence type="ECO:0000313" key="2">
    <source>
        <dbReference type="Proteomes" id="UP000595814"/>
    </source>
</evidence>
<reference evidence="1 2" key="1">
    <citation type="journal article" date="2022" name="Int. J. Syst. Evol. Microbiol.">
        <title>Miniphocaeibacter halophilus sp. nov., an ammonium-tolerant acetate-producing bacterium isolated from a biogas system.</title>
        <authorList>
            <person name="Schnurer A."/>
            <person name="Singh A."/>
            <person name="Bi S."/>
            <person name="Qiao W."/>
            <person name="Westerholm M."/>
        </authorList>
    </citation>
    <scope>NUCLEOTIDE SEQUENCE [LARGE SCALE GENOMIC DNA]</scope>
    <source>
        <strain evidence="1 2">AMB_01</strain>
    </source>
</reference>
<dbReference type="EMBL" id="CP066744">
    <property type="protein sequence ID" value="QQK08273.1"/>
    <property type="molecule type" value="Genomic_DNA"/>
</dbReference>
<accession>A0AC61N7Z0</accession>
<sequence length="369" mass="43348">MNKKTLKQLIIICSLIAVGFMYFILFKTSSYTDNQVEQNTKEDKKLSNIYPKPFLKEEVKNRVPEALKEYVDLGHRGITVGMGPYDSYSNYMYMRDIKAYENNKNVKMDEDGFPMILYEDGYFYNPVSFCHFTLSMYADYLKTEDEDLKDYFLKCAEFLITLQDKEGAFRYPFEWYNYNSGETYPKDWVSSMAQGHALSVYTRAYHLTKDKKYIENGNKVFNFMIKHKDEGGTLTTLEDIDPKYKDHIFFEEYVSTPDSYTLNGFIFSIFGLYDWATLNEDYPELKIGGLPAYYFEEGVESLKLILPLYDIDGMSTYDLGHIVYGKDGHVIASYHSIHIIQLSNLYSVTGEKIFHDYQRLWTYYVEDLV</sequence>
<proteinExistence type="predicted"/>